<feature type="region of interest" description="Disordered" evidence="1">
    <location>
        <begin position="278"/>
        <end position="312"/>
    </location>
</feature>
<comment type="caution">
    <text evidence="2">The sequence shown here is derived from an EMBL/GenBank/DDBJ whole genome shotgun (WGS) entry which is preliminary data.</text>
</comment>
<dbReference type="EMBL" id="LNQE01000067">
    <property type="protein sequence ID" value="KUG29582.1"/>
    <property type="molecule type" value="Genomic_DNA"/>
</dbReference>
<evidence type="ECO:0000256" key="1">
    <source>
        <dbReference type="SAM" id="MobiDB-lite"/>
    </source>
</evidence>
<gene>
    <name evidence="2" type="ORF">ASZ90_000539</name>
</gene>
<feature type="region of interest" description="Disordered" evidence="1">
    <location>
        <begin position="676"/>
        <end position="732"/>
    </location>
</feature>
<name>A0A0W8G965_9ZZZZ</name>
<protein>
    <submittedName>
        <fullName evidence="2">Uncharacterized protein</fullName>
    </submittedName>
</protein>
<dbReference type="AlphaFoldDB" id="A0A0W8G965"/>
<reference evidence="2" key="1">
    <citation type="journal article" date="2015" name="Proc. Natl. Acad. Sci. U.S.A.">
        <title>Networks of energetic and metabolic interactions define dynamics in microbial communities.</title>
        <authorList>
            <person name="Embree M."/>
            <person name="Liu J.K."/>
            <person name="Al-Bassam M.M."/>
            <person name="Zengler K."/>
        </authorList>
    </citation>
    <scope>NUCLEOTIDE SEQUENCE</scope>
</reference>
<feature type="region of interest" description="Disordered" evidence="1">
    <location>
        <begin position="608"/>
        <end position="659"/>
    </location>
</feature>
<dbReference type="AntiFam" id="ANF00201">
    <property type="entry name" value="Shadow ORF (opposite gacS)"/>
</dbReference>
<proteinExistence type="predicted"/>
<sequence length="732" mass="77074">MQFQAVTVQAGKIQDVVDQGQKGRAGLAHGLHMVALLRIEAGLQGDVGQADDGVERRADLVAHARQKRALGPGRLLGLLLGPHQFAFHGPKLGDVHEAFDEPPHLPGIVQDRRGIDHEGHAQAGLLLRGGGPGMNPLRRAGFGHGTIVAHDRKLPEGLVAQPSHHFIALFAHGPQHLVPHVHHPEIPVDDVDMPGDGVEDGPQAVVQAAQFPGAPGHPVLQGPVLLGDGGVSVLELGKGFPQLAPHILEGPGQLPQFPAVPGGPDDKDGVVPAPLGQGRGGPAQLLHRSRQASGDEDACHGGQPHGHKQHDHRALRLAGHPGHDLRLGNRHGHDPVQAQSVAKRRDLEKIAFLLQGKFQQAFPFDPGQPAGLTGQGRDCGLHHGQAAGGGLDAHEGVPPAGEKFRPGGHVRGRHQIARTFQEEHPATSAHPDGAQKIAYLPEHVVHAEDAQKPARRVVGRKRCGDGHVLEGEMPVDGGPHRAAGRLPGLVPGPGARVETGVDLLDLPGQSGRRDGKIAGIAARVRPGPHELHFAVDQPPGPAKLPVRVAEKAVGDGRVGGHDPVEKPLAVAGIVRIKEAQGQGHGVPGVYGRGDGEILAQLQFHPGQHLAAQPGGHVAHGDPAVEQGEAAHDPGSQDGQKYHRGREQKPQGIPPGPGAFRYGSVFVHSLDRFMCAPRDGRSATNTGSRDTGPTHHPRPPGCQRRCCGFRKMPPGAARPAPAISYDRMRQRTK</sequence>
<organism evidence="2">
    <name type="scientific">hydrocarbon metagenome</name>
    <dbReference type="NCBI Taxonomy" id="938273"/>
    <lineage>
        <taxon>unclassified sequences</taxon>
        <taxon>metagenomes</taxon>
        <taxon>ecological metagenomes</taxon>
    </lineage>
</organism>
<feature type="compositionally biased region" description="Polar residues" evidence="1">
    <location>
        <begin position="681"/>
        <end position="690"/>
    </location>
</feature>
<accession>A0A0W8G965</accession>
<evidence type="ECO:0000313" key="2">
    <source>
        <dbReference type="EMBL" id="KUG29582.1"/>
    </source>
</evidence>